<keyword evidence="2" id="KW-1185">Reference proteome</keyword>
<proteinExistence type="predicted"/>
<protein>
    <submittedName>
        <fullName evidence="1">Uncharacterized protein</fullName>
    </submittedName>
</protein>
<accession>A0A1H3WNC7</accession>
<reference evidence="1 2" key="1">
    <citation type="submission" date="2016-10" db="EMBL/GenBank/DDBJ databases">
        <authorList>
            <person name="de Groot N.N."/>
        </authorList>
    </citation>
    <scope>NUCLEOTIDE SEQUENCE [LARGE SCALE GENOMIC DNA]</scope>
    <source>
        <strain evidence="1 2">DSM 19033</strain>
    </source>
</reference>
<dbReference type="EMBL" id="FNRA01000001">
    <property type="protein sequence ID" value="SDZ88629.1"/>
    <property type="molecule type" value="Genomic_DNA"/>
</dbReference>
<evidence type="ECO:0000313" key="2">
    <source>
        <dbReference type="Proteomes" id="UP000198850"/>
    </source>
</evidence>
<dbReference type="AlphaFoldDB" id="A0A1H3WNC7"/>
<name>A0A1H3WNC7_9SPHI</name>
<gene>
    <name evidence="1" type="ORF">SAMN05443550_101328</name>
</gene>
<dbReference type="Proteomes" id="UP000198850">
    <property type="component" value="Unassembled WGS sequence"/>
</dbReference>
<evidence type="ECO:0000313" key="1">
    <source>
        <dbReference type="EMBL" id="SDZ88629.1"/>
    </source>
</evidence>
<dbReference type="STRING" id="425514.SAMN05443550_101328"/>
<sequence length="42" mass="4887">MKLIKLLLCACVVNCTTLVYGQQKAERPNIVLFWQMTWVTVM</sequence>
<organism evidence="1 2">
    <name type="scientific">Pedobacter hartonius</name>
    <dbReference type="NCBI Taxonomy" id="425514"/>
    <lineage>
        <taxon>Bacteria</taxon>
        <taxon>Pseudomonadati</taxon>
        <taxon>Bacteroidota</taxon>
        <taxon>Sphingobacteriia</taxon>
        <taxon>Sphingobacteriales</taxon>
        <taxon>Sphingobacteriaceae</taxon>
        <taxon>Pedobacter</taxon>
    </lineage>
</organism>